<gene>
    <name evidence="2" type="ORF">PIB30_077061</name>
</gene>
<evidence type="ECO:0000313" key="2">
    <source>
        <dbReference type="EMBL" id="MED6223744.1"/>
    </source>
</evidence>
<evidence type="ECO:0000313" key="3">
    <source>
        <dbReference type="Proteomes" id="UP001341840"/>
    </source>
</evidence>
<feature type="compositionally biased region" description="Low complexity" evidence="1">
    <location>
        <begin position="55"/>
        <end position="65"/>
    </location>
</feature>
<feature type="region of interest" description="Disordered" evidence="1">
    <location>
        <begin position="188"/>
        <end position="226"/>
    </location>
</feature>
<organism evidence="2 3">
    <name type="scientific">Stylosanthes scabra</name>
    <dbReference type="NCBI Taxonomy" id="79078"/>
    <lineage>
        <taxon>Eukaryota</taxon>
        <taxon>Viridiplantae</taxon>
        <taxon>Streptophyta</taxon>
        <taxon>Embryophyta</taxon>
        <taxon>Tracheophyta</taxon>
        <taxon>Spermatophyta</taxon>
        <taxon>Magnoliopsida</taxon>
        <taxon>eudicotyledons</taxon>
        <taxon>Gunneridae</taxon>
        <taxon>Pentapetalae</taxon>
        <taxon>rosids</taxon>
        <taxon>fabids</taxon>
        <taxon>Fabales</taxon>
        <taxon>Fabaceae</taxon>
        <taxon>Papilionoideae</taxon>
        <taxon>50 kb inversion clade</taxon>
        <taxon>dalbergioids sensu lato</taxon>
        <taxon>Dalbergieae</taxon>
        <taxon>Pterocarpus clade</taxon>
        <taxon>Stylosanthes</taxon>
    </lineage>
</organism>
<name>A0ABU6ZP13_9FABA</name>
<protein>
    <submittedName>
        <fullName evidence="2">Uncharacterized protein</fullName>
    </submittedName>
</protein>
<evidence type="ECO:0000256" key="1">
    <source>
        <dbReference type="SAM" id="MobiDB-lite"/>
    </source>
</evidence>
<dbReference type="EMBL" id="JASCZI010272886">
    <property type="protein sequence ID" value="MED6223744.1"/>
    <property type="molecule type" value="Genomic_DNA"/>
</dbReference>
<dbReference type="Proteomes" id="UP001341840">
    <property type="component" value="Unassembled WGS sequence"/>
</dbReference>
<sequence length="276" mass="30913">MRPLPAKLPADFGAEPQPCSVVLAAPFAEKSCRSRPHCRLKSLRPPSPRRLEAASHSVSRRPLSSSEDPWCRLHLRSAVGGSRLIENSLSERARRCRGCSAVFSNYDIRNDVYNRLLETGHDQAVSNPDFRELLEAHFNRLPPSYGLDVNVDRAEDVLLHQSFLSLARYPKKRPVIHVRFLENISAQADGEEQETASTHSSPEPSSHATNGGAVSSHKRTRDHATDFEPWSKLEGLNLDVGKNSKELPRCICGGWMASRVCREEEGRRNMGMQGLW</sequence>
<feature type="region of interest" description="Disordered" evidence="1">
    <location>
        <begin position="43"/>
        <end position="65"/>
    </location>
</feature>
<comment type="caution">
    <text evidence="2">The sequence shown here is derived from an EMBL/GenBank/DDBJ whole genome shotgun (WGS) entry which is preliminary data.</text>
</comment>
<accession>A0ABU6ZP13</accession>
<proteinExistence type="predicted"/>
<feature type="compositionally biased region" description="Polar residues" evidence="1">
    <location>
        <begin position="195"/>
        <end position="213"/>
    </location>
</feature>
<reference evidence="2 3" key="1">
    <citation type="journal article" date="2023" name="Plants (Basel)">
        <title>Bridging the Gap: Combining Genomics and Transcriptomics Approaches to Understand Stylosanthes scabra, an Orphan Legume from the Brazilian Caatinga.</title>
        <authorList>
            <person name="Ferreira-Neto J.R.C."/>
            <person name="da Silva M.D."/>
            <person name="Binneck E."/>
            <person name="de Melo N.F."/>
            <person name="da Silva R.H."/>
            <person name="de Melo A.L.T.M."/>
            <person name="Pandolfi V."/>
            <person name="Bustamante F.O."/>
            <person name="Brasileiro-Vidal A.C."/>
            <person name="Benko-Iseppon A.M."/>
        </authorList>
    </citation>
    <scope>NUCLEOTIDE SEQUENCE [LARGE SCALE GENOMIC DNA]</scope>
    <source>
        <tissue evidence="2">Leaves</tissue>
    </source>
</reference>
<keyword evidence="3" id="KW-1185">Reference proteome</keyword>